<keyword evidence="7" id="KW-1185">Reference proteome</keyword>
<dbReference type="EMBL" id="VIWY01000001">
    <property type="protein sequence ID" value="TWG26193.1"/>
    <property type="molecule type" value="Genomic_DNA"/>
</dbReference>
<evidence type="ECO:0000256" key="2">
    <source>
        <dbReference type="ARBA" id="ARBA00022448"/>
    </source>
</evidence>
<dbReference type="PANTHER" id="PTHR43776:SF7">
    <property type="entry name" value="D,D-DIPEPTIDE TRANSPORT ATP-BINDING PROTEIN DDPF-RELATED"/>
    <property type="match status" value="1"/>
</dbReference>
<dbReference type="OrthoDB" id="3504674at2"/>
<evidence type="ECO:0000256" key="1">
    <source>
        <dbReference type="ARBA" id="ARBA00005417"/>
    </source>
</evidence>
<dbReference type="SMART" id="SM00382">
    <property type="entry name" value="AAA"/>
    <property type="match status" value="1"/>
</dbReference>
<evidence type="ECO:0000313" key="6">
    <source>
        <dbReference type="EMBL" id="TWG26193.1"/>
    </source>
</evidence>
<dbReference type="CDD" id="cd03257">
    <property type="entry name" value="ABC_NikE_OppD_transporters"/>
    <property type="match status" value="1"/>
</dbReference>
<evidence type="ECO:0000259" key="5">
    <source>
        <dbReference type="PROSITE" id="PS50893"/>
    </source>
</evidence>
<sequence length="345" mass="38117">MSENLLEVTGLQKHFPITKGLFKRQVGAVRAVDGIDLNVQAGETLGLVGESGCGKSTAGRLFTRILEPTGGKIVFEGEDISHKSVTQMRPLRRDVQMIFQDPYSSLNPRHTVGSIIAAPLQIQNIPTPQGLKKAVQELLELVGLSPEHYNRYPHEFSGGQRQRIGIARALALRPKLIIADEPVSALDVSIQAQVVNLLEDLQSEFDLTYVFIAHDLSVVRHISDRVAVMYLGKVMEIAPRDDLYKNPRHPYTVALMSAVPVPDPVRRDRAQRNRVLLTGDVPSPINPPSGCRFRTRCWKAQDICATEEPPLVRRLDDPDGHLTACHFPVVEGETVAGRKPAETTA</sequence>
<dbReference type="InterPro" id="IPR050319">
    <property type="entry name" value="ABC_transp_ATP-bind"/>
</dbReference>
<dbReference type="Proteomes" id="UP000320239">
    <property type="component" value="Unassembled WGS sequence"/>
</dbReference>
<dbReference type="PROSITE" id="PS00211">
    <property type="entry name" value="ABC_TRANSPORTER_1"/>
    <property type="match status" value="1"/>
</dbReference>
<evidence type="ECO:0000313" key="7">
    <source>
        <dbReference type="Proteomes" id="UP000320239"/>
    </source>
</evidence>
<dbReference type="GO" id="GO:0005524">
    <property type="term" value="F:ATP binding"/>
    <property type="evidence" value="ECO:0007669"/>
    <property type="project" value="UniProtKB-KW"/>
</dbReference>
<feature type="domain" description="ABC transporter" evidence="5">
    <location>
        <begin position="6"/>
        <end position="256"/>
    </location>
</feature>
<protein>
    <submittedName>
        <fullName evidence="6">Peptide/nickel transport system ATP-binding protein</fullName>
    </submittedName>
</protein>
<dbReference type="RefSeq" id="WP_122981597.1">
    <property type="nucleotide sequence ID" value="NZ_BOMX01000025.1"/>
</dbReference>
<reference evidence="6 7" key="1">
    <citation type="submission" date="2019-06" db="EMBL/GenBank/DDBJ databases">
        <title>Sequencing the genomes of 1000 actinobacteria strains.</title>
        <authorList>
            <person name="Klenk H.-P."/>
        </authorList>
    </citation>
    <scope>NUCLEOTIDE SEQUENCE [LARGE SCALE GENOMIC DNA]</scope>
    <source>
        <strain evidence="6 7">DSM 43866</strain>
    </source>
</reference>
<keyword evidence="2" id="KW-0813">Transport</keyword>
<dbReference type="GO" id="GO:0055085">
    <property type="term" value="P:transmembrane transport"/>
    <property type="evidence" value="ECO:0007669"/>
    <property type="project" value="UniProtKB-ARBA"/>
</dbReference>
<accession>A0A561WQP4</accession>
<keyword evidence="3" id="KW-0547">Nucleotide-binding</keyword>
<dbReference type="PANTHER" id="PTHR43776">
    <property type="entry name" value="TRANSPORT ATP-BINDING PROTEIN"/>
    <property type="match status" value="1"/>
</dbReference>
<dbReference type="InterPro" id="IPR013563">
    <property type="entry name" value="Oligopep_ABC_C"/>
</dbReference>
<dbReference type="SUPFAM" id="SSF52540">
    <property type="entry name" value="P-loop containing nucleoside triphosphate hydrolases"/>
    <property type="match status" value="1"/>
</dbReference>
<comment type="similarity">
    <text evidence="1">Belongs to the ABC transporter superfamily.</text>
</comment>
<dbReference type="NCBIfam" id="NF008453">
    <property type="entry name" value="PRK11308.1"/>
    <property type="match status" value="1"/>
</dbReference>
<dbReference type="InterPro" id="IPR017871">
    <property type="entry name" value="ABC_transporter-like_CS"/>
</dbReference>
<evidence type="ECO:0000256" key="4">
    <source>
        <dbReference type="ARBA" id="ARBA00022840"/>
    </source>
</evidence>
<dbReference type="InterPro" id="IPR003439">
    <property type="entry name" value="ABC_transporter-like_ATP-bd"/>
</dbReference>
<dbReference type="InterPro" id="IPR027417">
    <property type="entry name" value="P-loop_NTPase"/>
</dbReference>
<evidence type="ECO:0000256" key="3">
    <source>
        <dbReference type="ARBA" id="ARBA00022741"/>
    </source>
</evidence>
<dbReference type="GO" id="GO:0016887">
    <property type="term" value="F:ATP hydrolysis activity"/>
    <property type="evidence" value="ECO:0007669"/>
    <property type="project" value="InterPro"/>
</dbReference>
<dbReference type="Gene3D" id="3.40.50.300">
    <property type="entry name" value="P-loop containing nucleotide triphosphate hydrolases"/>
    <property type="match status" value="1"/>
</dbReference>
<dbReference type="GO" id="GO:0015833">
    <property type="term" value="P:peptide transport"/>
    <property type="evidence" value="ECO:0007669"/>
    <property type="project" value="InterPro"/>
</dbReference>
<organism evidence="6 7">
    <name type="scientific">Actinoplanes teichomyceticus</name>
    <dbReference type="NCBI Taxonomy" id="1867"/>
    <lineage>
        <taxon>Bacteria</taxon>
        <taxon>Bacillati</taxon>
        <taxon>Actinomycetota</taxon>
        <taxon>Actinomycetes</taxon>
        <taxon>Micromonosporales</taxon>
        <taxon>Micromonosporaceae</taxon>
        <taxon>Actinoplanes</taxon>
    </lineage>
</organism>
<dbReference type="FunFam" id="3.40.50.300:FF:000016">
    <property type="entry name" value="Oligopeptide ABC transporter ATP-binding component"/>
    <property type="match status" value="1"/>
</dbReference>
<proteinExistence type="inferred from homology"/>
<dbReference type="PROSITE" id="PS50893">
    <property type="entry name" value="ABC_TRANSPORTER_2"/>
    <property type="match status" value="1"/>
</dbReference>
<dbReference type="Pfam" id="PF00005">
    <property type="entry name" value="ABC_tran"/>
    <property type="match status" value="1"/>
</dbReference>
<dbReference type="InterPro" id="IPR003593">
    <property type="entry name" value="AAA+_ATPase"/>
</dbReference>
<dbReference type="AlphaFoldDB" id="A0A561WQP4"/>
<gene>
    <name evidence="6" type="ORF">FHX34_1011171</name>
</gene>
<dbReference type="Pfam" id="PF08352">
    <property type="entry name" value="oligo_HPY"/>
    <property type="match status" value="1"/>
</dbReference>
<comment type="caution">
    <text evidence="6">The sequence shown here is derived from an EMBL/GenBank/DDBJ whole genome shotgun (WGS) entry which is preliminary data.</text>
</comment>
<dbReference type="NCBIfam" id="TIGR01727">
    <property type="entry name" value="oligo_HPY"/>
    <property type="match status" value="1"/>
</dbReference>
<keyword evidence="4 6" id="KW-0067">ATP-binding</keyword>
<name>A0A561WQP4_ACTTI</name>